<organism evidence="3 4">
    <name type="scientific">Eleusine coracana subsp. coracana</name>
    <dbReference type="NCBI Taxonomy" id="191504"/>
    <lineage>
        <taxon>Eukaryota</taxon>
        <taxon>Viridiplantae</taxon>
        <taxon>Streptophyta</taxon>
        <taxon>Embryophyta</taxon>
        <taxon>Tracheophyta</taxon>
        <taxon>Spermatophyta</taxon>
        <taxon>Magnoliopsida</taxon>
        <taxon>Liliopsida</taxon>
        <taxon>Poales</taxon>
        <taxon>Poaceae</taxon>
        <taxon>PACMAD clade</taxon>
        <taxon>Chloridoideae</taxon>
        <taxon>Cynodonteae</taxon>
        <taxon>Eleusininae</taxon>
        <taxon>Eleusine</taxon>
    </lineage>
</organism>
<comment type="caution">
    <text evidence="3">The sequence shown here is derived from an EMBL/GenBank/DDBJ whole genome shotgun (WGS) entry which is preliminary data.</text>
</comment>
<protein>
    <recommendedName>
        <fullName evidence="2">Mechanosensitive ion channel MscS domain-containing protein</fullName>
    </recommendedName>
</protein>
<dbReference type="Proteomes" id="UP001054889">
    <property type="component" value="Unassembled WGS sequence"/>
</dbReference>
<gene>
    <name evidence="3" type="primary">gb09371</name>
    <name evidence="3" type="ORF">PR202_gb09371</name>
</gene>
<name>A0AAV5EGZ5_ELECO</name>
<dbReference type="EMBL" id="BQKI01000075">
    <property type="protein sequence ID" value="GJN21851.1"/>
    <property type="molecule type" value="Genomic_DNA"/>
</dbReference>
<dbReference type="GO" id="GO:0016020">
    <property type="term" value="C:membrane"/>
    <property type="evidence" value="ECO:0007669"/>
    <property type="project" value="InterPro"/>
</dbReference>
<feature type="compositionally biased region" description="Low complexity" evidence="1">
    <location>
        <begin position="10"/>
        <end position="26"/>
    </location>
</feature>
<evidence type="ECO:0000259" key="2">
    <source>
        <dbReference type="Pfam" id="PF00924"/>
    </source>
</evidence>
<proteinExistence type="predicted"/>
<accession>A0AAV5EGZ5</accession>
<feature type="domain" description="Mechanosensitive ion channel MscS" evidence="2">
    <location>
        <begin position="120"/>
        <end position="145"/>
    </location>
</feature>
<dbReference type="AlphaFoldDB" id="A0AAV5EGZ5"/>
<dbReference type="PANTHER" id="PTHR30566:SF24">
    <property type="entry name" value="OS02G0681000 PROTEIN"/>
    <property type="match status" value="1"/>
</dbReference>
<dbReference type="PANTHER" id="PTHR30566">
    <property type="entry name" value="YNAI-RELATED MECHANOSENSITIVE ION CHANNEL"/>
    <property type="match status" value="1"/>
</dbReference>
<evidence type="ECO:0000256" key="1">
    <source>
        <dbReference type="SAM" id="MobiDB-lite"/>
    </source>
</evidence>
<evidence type="ECO:0000313" key="4">
    <source>
        <dbReference type="Proteomes" id="UP001054889"/>
    </source>
</evidence>
<evidence type="ECO:0000313" key="3">
    <source>
        <dbReference type="EMBL" id="GJN21851.1"/>
    </source>
</evidence>
<dbReference type="Gene3D" id="1.10.287.1260">
    <property type="match status" value="1"/>
</dbReference>
<dbReference type="GO" id="GO:0055085">
    <property type="term" value="P:transmembrane transport"/>
    <property type="evidence" value="ECO:0007669"/>
    <property type="project" value="InterPro"/>
</dbReference>
<sequence>MYSSSTRTEPQVPKSPISSVSSSGVSEIGATDDGGNTWIDISENANCSTTDASITAGKNAKELIDTIRFHAQELFGNHQALEKVVVVRLVGLCSDWYHNGMSILTVGGVGGVATAFAARDILGNMLSGLSLQFSKPFSVGDYIKVIMNKSRAMWHVSVAKLPVRTGDIEKIPAVTEEIKAELMSNPKIDAPYCYLSQLGSSQGELTVGCNIRGTKREEWSSTEQDILLKAAGVLKKHQLWSTV</sequence>
<reference evidence="3" key="2">
    <citation type="submission" date="2021-12" db="EMBL/GenBank/DDBJ databases">
        <title>Resequencing data analysis of finger millet.</title>
        <authorList>
            <person name="Hatakeyama M."/>
            <person name="Aluri S."/>
            <person name="Balachadran M.T."/>
            <person name="Sivarajan S.R."/>
            <person name="Poveda L."/>
            <person name="Shimizu-Inatsugi R."/>
            <person name="Schlapbach R."/>
            <person name="Sreeman S.M."/>
            <person name="Shimizu K.K."/>
        </authorList>
    </citation>
    <scope>NUCLEOTIDE SEQUENCE</scope>
</reference>
<reference evidence="3" key="1">
    <citation type="journal article" date="2018" name="DNA Res.">
        <title>Multiple hybrid de novo genome assembly of finger millet, an orphan allotetraploid crop.</title>
        <authorList>
            <person name="Hatakeyama M."/>
            <person name="Aluri S."/>
            <person name="Balachadran M.T."/>
            <person name="Sivarajan S.R."/>
            <person name="Patrignani A."/>
            <person name="Gruter S."/>
            <person name="Poveda L."/>
            <person name="Shimizu-Inatsugi R."/>
            <person name="Baeten J."/>
            <person name="Francoijs K.J."/>
            <person name="Nataraja K.N."/>
            <person name="Reddy Y.A.N."/>
            <person name="Phadnis S."/>
            <person name="Ravikumar R.L."/>
            <person name="Schlapbach R."/>
            <person name="Sreeman S.M."/>
            <person name="Shimizu K.K."/>
        </authorList>
    </citation>
    <scope>NUCLEOTIDE SEQUENCE</scope>
</reference>
<dbReference type="InterPro" id="IPR006685">
    <property type="entry name" value="MscS_channel_2nd"/>
</dbReference>
<keyword evidence="4" id="KW-1185">Reference proteome</keyword>
<feature type="region of interest" description="Disordered" evidence="1">
    <location>
        <begin position="1"/>
        <end position="27"/>
    </location>
</feature>
<dbReference type="Pfam" id="PF00924">
    <property type="entry name" value="MS_channel_2nd"/>
    <property type="match status" value="1"/>
</dbReference>